<dbReference type="eggNOG" id="ENOG5031UXJ">
    <property type="taxonomic scope" value="Bacteria"/>
</dbReference>
<evidence type="ECO:0000256" key="1">
    <source>
        <dbReference type="SAM" id="MobiDB-lite"/>
    </source>
</evidence>
<dbReference type="InterPro" id="IPR001387">
    <property type="entry name" value="Cro/C1-type_HTH"/>
</dbReference>
<proteinExistence type="predicted"/>
<feature type="region of interest" description="Disordered" evidence="1">
    <location>
        <begin position="1"/>
        <end position="23"/>
    </location>
</feature>
<dbReference type="CDD" id="cd00093">
    <property type="entry name" value="HTH_XRE"/>
    <property type="match status" value="1"/>
</dbReference>
<name>A0A096A3R5_9CORY</name>
<evidence type="ECO:0000313" key="3">
    <source>
        <dbReference type="EMBL" id="KGF15509.1"/>
    </source>
</evidence>
<dbReference type="Pfam" id="PF01381">
    <property type="entry name" value="HTH_3"/>
    <property type="match status" value="1"/>
</dbReference>
<dbReference type="EMBL" id="JRNE01000075">
    <property type="protein sequence ID" value="KGF15509.1"/>
    <property type="molecule type" value="Genomic_DNA"/>
</dbReference>
<sequence>MSRASRTPPRQRYHGWPNNRVGDPTYERLRLFVAGLDEFITAEIDAGHVVSRRAFAETAGLPHSTLTKLINGDAVPDGLTIAALEVACGKSLWPSHHRAESSLKGE</sequence>
<comment type="caution">
    <text evidence="3">The sequence shown here is derived from an EMBL/GenBank/DDBJ whole genome shotgun (WGS) entry which is preliminary data.</text>
</comment>
<organism evidence="3 4">
    <name type="scientific">Corynebacterium freneyi DNF00450</name>
    <dbReference type="NCBI Taxonomy" id="1287475"/>
    <lineage>
        <taxon>Bacteria</taxon>
        <taxon>Bacillati</taxon>
        <taxon>Actinomycetota</taxon>
        <taxon>Actinomycetes</taxon>
        <taxon>Mycobacteriales</taxon>
        <taxon>Corynebacteriaceae</taxon>
        <taxon>Corynebacterium</taxon>
    </lineage>
</organism>
<reference evidence="3 4" key="1">
    <citation type="submission" date="2014-07" db="EMBL/GenBank/DDBJ databases">
        <authorList>
            <person name="McCorrison J."/>
            <person name="Sanka R."/>
            <person name="Torralba M."/>
            <person name="Gillis M."/>
            <person name="Haft D.H."/>
            <person name="Methe B."/>
            <person name="Sutton G."/>
            <person name="Nelson K.E."/>
        </authorList>
    </citation>
    <scope>NUCLEOTIDE SEQUENCE [LARGE SCALE GENOMIC DNA]</scope>
    <source>
        <strain evidence="3 4">DNF00450</strain>
    </source>
</reference>
<dbReference type="AlphaFoldDB" id="A0A096A3R5"/>
<dbReference type="Proteomes" id="UP000029548">
    <property type="component" value="Unassembled WGS sequence"/>
</dbReference>
<evidence type="ECO:0000259" key="2">
    <source>
        <dbReference type="Pfam" id="PF01381"/>
    </source>
</evidence>
<dbReference type="RefSeq" id="WP_035123196.1">
    <property type="nucleotide sequence ID" value="NZ_JRNE01000075.1"/>
</dbReference>
<feature type="domain" description="HTH cro/C1-type" evidence="2">
    <location>
        <begin position="51"/>
        <end position="92"/>
    </location>
</feature>
<protein>
    <recommendedName>
        <fullName evidence="2">HTH cro/C1-type domain-containing protein</fullName>
    </recommendedName>
</protein>
<gene>
    <name evidence="3" type="ORF">HMPREF1650_10900</name>
</gene>
<evidence type="ECO:0000313" key="4">
    <source>
        <dbReference type="Proteomes" id="UP000029548"/>
    </source>
</evidence>
<accession>A0A096A3R5</accession>